<feature type="binding site" evidence="6">
    <location>
        <begin position="245"/>
        <end position="251"/>
    </location>
    <ligand>
        <name>S-adenosyl-L-methionine</name>
        <dbReference type="ChEBI" id="CHEBI:59789"/>
    </ligand>
</feature>
<dbReference type="InterPro" id="IPR048889">
    <property type="entry name" value="NSUN5_RCM1_N"/>
</dbReference>
<dbReference type="GO" id="GO:0008173">
    <property type="term" value="F:RNA methyltransferase activity"/>
    <property type="evidence" value="ECO:0007669"/>
    <property type="project" value="InterPro"/>
</dbReference>
<keyword evidence="1 6" id="KW-0489">Methyltransferase</keyword>
<evidence type="ECO:0000259" key="8">
    <source>
        <dbReference type="PROSITE" id="PS51686"/>
    </source>
</evidence>
<dbReference type="InterPro" id="IPR049560">
    <property type="entry name" value="MeTrfase_RsmB-F_NOP2_cat"/>
</dbReference>
<feature type="region of interest" description="Disordered" evidence="7">
    <location>
        <begin position="434"/>
        <end position="551"/>
    </location>
</feature>
<evidence type="ECO:0000256" key="7">
    <source>
        <dbReference type="SAM" id="MobiDB-lite"/>
    </source>
</evidence>
<dbReference type="PROSITE" id="PS51686">
    <property type="entry name" value="SAM_MT_RSMB_NOP"/>
    <property type="match status" value="1"/>
</dbReference>
<evidence type="ECO:0000256" key="4">
    <source>
        <dbReference type="ARBA" id="ARBA00022884"/>
    </source>
</evidence>
<keyword evidence="2 6" id="KW-0808">Transferase</keyword>
<evidence type="ECO:0000313" key="9">
    <source>
        <dbReference type="EMBL" id="PRP83969.1"/>
    </source>
</evidence>
<dbReference type="InParanoid" id="A0A2P6NJ63"/>
<name>A0A2P6NJ63_9EUKA</name>
<dbReference type="GO" id="GO:0003723">
    <property type="term" value="F:RNA binding"/>
    <property type="evidence" value="ECO:0007669"/>
    <property type="project" value="UniProtKB-UniRule"/>
</dbReference>
<feature type="domain" description="SAM-dependent MTase RsmB/NOP-type" evidence="8">
    <location>
        <begin position="140"/>
        <end position="441"/>
    </location>
</feature>
<dbReference type="Pfam" id="PF21148">
    <property type="entry name" value="NSUN5_fdxn-like"/>
    <property type="match status" value="1"/>
</dbReference>
<dbReference type="InterPro" id="IPR023267">
    <property type="entry name" value="RCMT"/>
</dbReference>
<dbReference type="PANTHER" id="PTHR22807:SF4">
    <property type="entry name" value="28S RRNA (CYTOSINE-C(5))-METHYLTRANSFERASE"/>
    <property type="match status" value="1"/>
</dbReference>
<dbReference type="Pfam" id="PF21153">
    <property type="entry name" value="NSUN5_N"/>
    <property type="match status" value="1"/>
</dbReference>
<gene>
    <name evidence="9" type="ORF">PROFUN_08653</name>
</gene>
<dbReference type="Proteomes" id="UP000241769">
    <property type="component" value="Unassembled WGS sequence"/>
</dbReference>
<organism evidence="9 10">
    <name type="scientific">Planoprotostelium fungivorum</name>
    <dbReference type="NCBI Taxonomy" id="1890364"/>
    <lineage>
        <taxon>Eukaryota</taxon>
        <taxon>Amoebozoa</taxon>
        <taxon>Evosea</taxon>
        <taxon>Variosea</taxon>
        <taxon>Cavosteliida</taxon>
        <taxon>Cavosteliaceae</taxon>
        <taxon>Planoprotostelium</taxon>
    </lineage>
</organism>
<evidence type="ECO:0000313" key="10">
    <source>
        <dbReference type="Proteomes" id="UP000241769"/>
    </source>
</evidence>
<feature type="active site" description="Nucleophile" evidence="6">
    <location>
        <position position="375"/>
    </location>
</feature>
<feature type="binding site" evidence="6">
    <location>
        <position position="269"/>
    </location>
    <ligand>
        <name>S-adenosyl-L-methionine</name>
        <dbReference type="ChEBI" id="CHEBI:59789"/>
    </ligand>
</feature>
<evidence type="ECO:0000256" key="1">
    <source>
        <dbReference type="ARBA" id="ARBA00022603"/>
    </source>
</evidence>
<dbReference type="Gene3D" id="3.40.50.150">
    <property type="entry name" value="Vaccinia Virus protein VP39"/>
    <property type="match status" value="1"/>
</dbReference>
<dbReference type="PRINTS" id="PR02008">
    <property type="entry name" value="RCMTFAMILY"/>
</dbReference>
<protein>
    <recommendedName>
        <fullName evidence="8">SAM-dependent MTase RsmB/NOP-type domain-containing protein</fullName>
    </recommendedName>
</protein>
<evidence type="ECO:0000256" key="2">
    <source>
        <dbReference type="ARBA" id="ARBA00022679"/>
    </source>
</evidence>
<dbReference type="SUPFAM" id="SSF53335">
    <property type="entry name" value="S-adenosyl-L-methionine-dependent methyltransferases"/>
    <property type="match status" value="1"/>
</dbReference>
<accession>A0A2P6NJ63</accession>
<dbReference type="FunFam" id="3.40.50.150:FF:000164">
    <property type="entry name" value="Methyltransferase NSUN5, putative"/>
    <property type="match status" value="1"/>
</dbReference>
<dbReference type="Gene3D" id="3.30.70.1170">
    <property type="entry name" value="Sun protein, domain 3"/>
    <property type="match status" value="1"/>
</dbReference>
<feature type="compositionally biased region" description="Basic residues" evidence="7">
    <location>
        <begin position="536"/>
        <end position="551"/>
    </location>
</feature>
<comment type="caution">
    <text evidence="6">Lacks conserved residue(s) required for the propagation of feature annotation.</text>
</comment>
<keyword evidence="4 6" id="KW-0694">RNA-binding</keyword>
<dbReference type="PANTHER" id="PTHR22807">
    <property type="entry name" value="NOP2 YEAST -RELATED NOL1/NOP2/FMU SUN DOMAIN-CONTAINING"/>
    <property type="match status" value="1"/>
</dbReference>
<proteinExistence type="inferred from homology"/>
<dbReference type="InterPro" id="IPR029063">
    <property type="entry name" value="SAM-dependent_MTases_sf"/>
</dbReference>
<dbReference type="Pfam" id="PF01189">
    <property type="entry name" value="Methyltr_RsmB-F"/>
    <property type="match status" value="1"/>
</dbReference>
<dbReference type="GO" id="GO:0005730">
    <property type="term" value="C:nucleolus"/>
    <property type="evidence" value="ECO:0007669"/>
    <property type="project" value="TreeGrafter"/>
</dbReference>
<sequence>MSRVYGDVASILDDLDKKKGSIKSLTFGSTSTGSEHKKQVYALVCETLKYREVLNEIINNTPLSEQLNQKQMSGTRQMLSILLYEFLFSPKADAGQGLKSIQGSGKVKKMIAECQTQITSCLARIKIRKKARTSRDLLPDHVKNAARLPRYVRVNTVRTTVDRVVEHLKSKGLQLLEGTHQLPEDDRKSFCFDEHIENLLLLPTNFDLHDDPFLLEGMFIIQDKASCMPSFILSPPAESHVIDACAAPGNKTTHLSSSMRNTGRIFAFEKDKRRSMILQKMLMMKDIDVIVDNFLKSDPTDEKFAQVEYVLVDPSCSGSGIVNRLDYLYAAPASTENEGIVEDNNRLESLAAFQLEAVLHAMKFPSVKRVVYSTCSIHQRENEDVVQSILKGCGGEFKLAPALPTWHRRGLPLFDGCEMLVRTDAKEDRTNGFFVSHFERTHPVQKRELPAKKETPSKKEGLSKKETPSKKEQPMKRKEAASHKRQREVDVSETREEKKEEEKEGEEKDRGEKSEERKKKQKTEKEKTVQQSPVSKNKKKNKNKIKQAIRR</sequence>
<dbReference type="AlphaFoldDB" id="A0A2P6NJ63"/>
<dbReference type="GO" id="GO:0070475">
    <property type="term" value="P:rRNA base methylation"/>
    <property type="evidence" value="ECO:0007669"/>
    <property type="project" value="TreeGrafter"/>
</dbReference>
<dbReference type="OrthoDB" id="435282at2759"/>
<dbReference type="STRING" id="1890364.A0A2P6NJ63"/>
<dbReference type="EMBL" id="MDYQ01000072">
    <property type="protein sequence ID" value="PRP83969.1"/>
    <property type="molecule type" value="Genomic_DNA"/>
</dbReference>
<feature type="binding site" evidence="6">
    <location>
        <position position="313"/>
    </location>
    <ligand>
        <name>S-adenosyl-L-methionine</name>
        <dbReference type="ChEBI" id="CHEBI:59789"/>
    </ligand>
</feature>
<keyword evidence="3 6" id="KW-0949">S-adenosyl-L-methionine</keyword>
<dbReference type="InterPro" id="IPR049561">
    <property type="entry name" value="NSUN5_7_fdxn-like"/>
</dbReference>
<comment type="caution">
    <text evidence="9">The sequence shown here is derived from an EMBL/GenBank/DDBJ whole genome shotgun (WGS) entry which is preliminary data.</text>
</comment>
<comment type="catalytic activity">
    <reaction evidence="5">
        <text>a cytidine in 25S rRNA + S-adenosyl-L-methionine = a 5-methylcytidine in 25S rRNA + S-adenosyl-L-homocysteine + H(+)</text>
        <dbReference type="Rhea" id="RHEA:47780"/>
        <dbReference type="Rhea" id="RHEA-COMP:11911"/>
        <dbReference type="Rhea" id="RHEA-COMP:11912"/>
        <dbReference type="ChEBI" id="CHEBI:15378"/>
        <dbReference type="ChEBI" id="CHEBI:57856"/>
        <dbReference type="ChEBI" id="CHEBI:59789"/>
        <dbReference type="ChEBI" id="CHEBI:74483"/>
        <dbReference type="ChEBI" id="CHEBI:82748"/>
    </reaction>
</comment>
<dbReference type="InterPro" id="IPR001678">
    <property type="entry name" value="MeTrfase_RsmB-F_NOP2_dom"/>
</dbReference>
<evidence type="ECO:0000256" key="6">
    <source>
        <dbReference type="PROSITE-ProRule" id="PRU01023"/>
    </source>
</evidence>
<evidence type="ECO:0000256" key="3">
    <source>
        <dbReference type="ARBA" id="ARBA00022691"/>
    </source>
</evidence>
<feature type="compositionally biased region" description="Basic and acidic residues" evidence="7">
    <location>
        <begin position="437"/>
        <end position="528"/>
    </location>
</feature>
<reference evidence="9 10" key="1">
    <citation type="journal article" date="2018" name="Genome Biol. Evol.">
        <title>Multiple Roots of Fruiting Body Formation in Amoebozoa.</title>
        <authorList>
            <person name="Hillmann F."/>
            <person name="Forbes G."/>
            <person name="Novohradska S."/>
            <person name="Ferling I."/>
            <person name="Riege K."/>
            <person name="Groth M."/>
            <person name="Westermann M."/>
            <person name="Marz M."/>
            <person name="Spaller T."/>
            <person name="Winckler T."/>
            <person name="Schaap P."/>
            <person name="Glockner G."/>
        </authorList>
    </citation>
    <scope>NUCLEOTIDE SEQUENCE [LARGE SCALE GENOMIC DNA]</scope>
    <source>
        <strain evidence="9 10">Jena</strain>
    </source>
</reference>
<evidence type="ECO:0000256" key="5">
    <source>
        <dbReference type="ARBA" id="ARBA00053002"/>
    </source>
</evidence>
<keyword evidence="10" id="KW-1185">Reference proteome</keyword>
<comment type="similarity">
    <text evidence="6">Belongs to the class I-like SAM-binding methyltransferase superfamily. RsmB/NOP family.</text>
</comment>
<dbReference type="FunCoup" id="A0A2P6NJ63">
    <property type="interactions" value="290"/>
</dbReference>